<accession>A0A9D4EJZ6</accession>
<protein>
    <submittedName>
        <fullName evidence="1">Uncharacterized protein</fullName>
    </submittedName>
</protein>
<dbReference type="AlphaFoldDB" id="A0A9D4EJZ6"/>
<proteinExistence type="predicted"/>
<keyword evidence="2" id="KW-1185">Reference proteome</keyword>
<reference evidence="1" key="2">
    <citation type="submission" date="2020-11" db="EMBL/GenBank/DDBJ databases">
        <authorList>
            <person name="McCartney M.A."/>
            <person name="Auch B."/>
            <person name="Kono T."/>
            <person name="Mallez S."/>
            <person name="Becker A."/>
            <person name="Gohl D.M."/>
            <person name="Silverstein K.A.T."/>
            <person name="Koren S."/>
            <person name="Bechman K.B."/>
            <person name="Herman A."/>
            <person name="Abrahante J.E."/>
            <person name="Garbe J."/>
        </authorList>
    </citation>
    <scope>NUCLEOTIDE SEQUENCE</scope>
    <source>
        <strain evidence="1">Duluth1</strain>
        <tissue evidence="1">Whole animal</tissue>
    </source>
</reference>
<dbReference type="Proteomes" id="UP000828390">
    <property type="component" value="Unassembled WGS sequence"/>
</dbReference>
<name>A0A9D4EJZ6_DREPO</name>
<evidence type="ECO:0000313" key="2">
    <source>
        <dbReference type="Proteomes" id="UP000828390"/>
    </source>
</evidence>
<sequence length="104" mass="11148">MASLGFSCGYPASAVVGTLASHLGNRVPFPFTAWCGFGWWSPYRTGGVSSRYFGFPPQHKIATNSSYNSKFVQTLERLARLLGRSAGAHSGSPHYVASGSERTS</sequence>
<comment type="caution">
    <text evidence="1">The sequence shown here is derived from an EMBL/GenBank/DDBJ whole genome shotgun (WGS) entry which is preliminary data.</text>
</comment>
<gene>
    <name evidence="1" type="ORF">DPMN_158524</name>
</gene>
<organism evidence="1 2">
    <name type="scientific">Dreissena polymorpha</name>
    <name type="common">Zebra mussel</name>
    <name type="synonym">Mytilus polymorpha</name>
    <dbReference type="NCBI Taxonomy" id="45954"/>
    <lineage>
        <taxon>Eukaryota</taxon>
        <taxon>Metazoa</taxon>
        <taxon>Spiralia</taxon>
        <taxon>Lophotrochozoa</taxon>
        <taxon>Mollusca</taxon>
        <taxon>Bivalvia</taxon>
        <taxon>Autobranchia</taxon>
        <taxon>Heteroconchia</taxon>
        <taxon>Euheterodonta</taxon>
        <taxon>Imparidentia</taxon>
        <taxon>Neoheterodontei</taxon>
        <taxon>Myida</taxon>
        <taxon>Dreissenoidea</taxon>
        <taxon>Dreissenidae</taxon>
        <taxon>Dreissena</taxon>
    </lineage>
</organism>
<evidence type="ECO:0000313" key="1">
    <source>
        <dbReference type="EMBL" id="KAH3780704.1"/>
    </source>
</evidence>
<dbReference type="EMBL" id="JAIWYP010000008">
    <property type="protein sequence ID" value="KAH3780704.1"/>
    <property type="molecule type" value="Genomic_DNA"/>
</dbReference>
<reference evidence="1" key="1">
    <citation type="journal article" date="2019" name="bioRxiv">
        <title>The Genome of the Zebra Mussel, Dreissena polymorpha: A Resource for Invasive Species Research.</title>
        <authorList>
            <person name="McCartney M.A."/>
            <person name="Auch B."/>
            <person name="Kono T."/>
            <person name="Mallez S."/>
            <person name="Zhang Y."/>
            <person name="Obille A."/>
            <person name="Becker A."/>
            <person name="Abrahante J.E."/>
            <person name="Garbe J."/>
            <person name="Badalamenti J.P."/>
            <person name="Herman A."/>
            <person name="Mangelson H."/>
            <person name="Liachko I."/>
            <person name="Sullivan S."/>
            <person name="Sone E.D."/>
            <person name="Koren S."/>
            <person name="Silverstein K.A.T."/>
            <person name="Beckman K.B."/>
            <person name="Gohl D.M."/>
        </authorList>
    </citation>
    <scope>NUCLEOTIDE SEQUENCE</scope>
    <source>
        <strain evidence="1">Duluth1</strain>
        <tissue evidence="1">Whole animal</tissue>
    </source>
</reference>